<evidence type="ECO:0000313" key="12">
    <source>
        <dbReference type="EMBL" id="AEI37218.1"/>
    </source>
</evidence>
<keyword evidence="5 9" id="KW-0479">Metal-binding</keyword>
<dbReference type="RefSeq" id="WP_013933617.1">
    <property type="nucleotide sequence ID" value="NC_015709.1"/>
</dbReference>
<evidence type="ECO:0000313" key="13">
    <source>
        <dbReference type="Proteomes" id="UP000000491"/>
    </source>
</evidence>
<dbReference type="PRINTS" id="PR00603">
    <property type="entry name" value="CYTOCHROMEC1"/>
</dbReference>
<feature type="binding site" description="covalent" evidence="9">
    <location>
        <position position="82"/>
    </location>
    <ligand>
        <name>heme c</name>
        <dbReference type="ChEBI" id="CHEBI:61717"/>
    </ligand>
</feature>
<name>F8EUK2_ZYMMT</name>
<organism evidence="12 13">
    <name type="scientific">Zymomonas mobilis subsp. pomaceae (strain ATCC 29192 / DSM 22645 / JCM 10191 / CCUG 17912 / NBRC 13757 / NCIMB 11200 / NRRL B-4491 / Barker I)</name>
    <dbReference type="NCBI Taxonomy" id="579138"/>
    <lineage>
        <taxon>Bacteria</taxon>
        <taxon>Pseudomonadati</taxon>
        <taxon>Pseudomonadota</taxon>
        <taxon>Alphaproteobacteria</taxon>
        <taxon>Sphingomonadales</taxon>
        <taxon>Zymomonadaceae</taxon>
        <taxon>Zymomonas</taxon>
    </lineage>
</organism>
<dbReference type="SUPFAM" id="SSF46626">
    <property type="entry name" value="Cytochrome c"/>
    <property type="match status" value="1"/>
</dbReference>
<dbReference type="GO" id="GO:0020037">
    <property type="term" value="F:heme binding"/>
    <property type="evidence" value="ECO:0007669"/>
    <property type="project" value="InterPro"/>
</dbReference>
<evidence type="ECO:0000256" key="6">
    <source>
        <dbReference type="ARBA" id="ARBA00022989"/>
    </source>
</evidence>
<gene>
    <name evidence="12" type="ordered locus">Zymop_0315</name>
</gene>
<protein>
    <recommendedName>
        <fullName evidence="2">Cytochrome c1</fullName>
    </recommendedName>
</protein>
<evidence type="ECO:0000256" key="3">
    <source>
        <dbReference type="ARBA" id="ARBA00022617"/>
    </source>
</evidence>
<feature type="domain" description="Cytochrome c" evidence="11">
    <location>
        <begin position="66"/>
        <end position="243"/>
    </location>
</feature>
<keyword evidence="7 9" id="KW-0408">Iron</keyword>
<keyword evidence="6 10" id="KW-1133">Transmembrane helix</keyword>
<dbReference type="PATRIC" id="fig|579138.3.peg.332"/>
<keyword evidence="4 10" id="KW-0812">Transmembrane</keyword>
<evidence type="ECO:0000256" key="1">
    <source>
        <dbReference type="ARBA" id="ARBA00004370"/>
    </source>
</evidence>
<dbReference type="EMBL" id="CP002865">
    <property type="protein sequence ID" value="AEI37218.1"/>
    <property type="molecule type" value="Genomic_DNA"/>
</dbReference>
<dbReference type="Pfam" id="PF02167">
    <property type="entry name" value="Cytochrom_C1"/>
    <property type="match status" value="1"/>
</dbReference>
<dbReference type="InterPro" id="IPR036909">
    <property type="entry name" value="Cyt_c-like_dom_sf"/>
</dbReference>
<dbReference type="PANTHER" id="PTHR10266:SF3">
    <property type="entry name" value="CYTOCHROME C1, HEME PROTEIN, MITOCHONDRIAL"/>
    <property type="match status" value="1"/>
</dbReference>
<sequence length="279" mass="31540">MLTILRRIGCLRLLAILVGLGLVLTLLMGIGQPRLKQVDDPTRHYQKPLKSLSLPSDGLMGHFDKSQLRRGFTVFQGICASCHSLNQVHFQDLSEIGYNKSQIEALMQEWINRIPDVDHNTGEALMRQPEMNDRITGPYYNPLGTSGITTAPDLSLMVKARKGGTKHIYSILTGYETEPKEIEQRYPQFKTPEGNFYNPYIKGLHIAMPMPLLIDNQVIYEDGTKATVDQMAKDVTAFLQWSSEPELEKRHHIGFGVIVFLLIATGLAVIICYQIWRDV</sequence>
<dbReference type="Gene3D" id="1.10.760.10">
    <property type="entry name" value="Cytochrome c-like domain"/>
    <property type="match status" value="1"/>
</dbReference>
<evidence type="ECO:0000259" key="11">
    <source>
        <dbReference type="PROSITE" id="PS51007"/>
    </source>
</evidence>
<evidence type="ECO:0000256" key="10">
    <source>
        <dbReference type="SAM" id="Phobius"/>
    </source>
</evidence>
<dbReference type="PANTHER" id="PTHR10266">
    <property type="entry name" value="CYTOCHROME C1"/>
    <property type="match status" value="1"/>
</dbReference>
<dbReference type="HOGENOM" id="CLU_040334_1_2_5"/>
<dbReference type="GO" id="GO:0016020">
    <property type="term" value="C:membrane"/>
    <property type="evidence" value="ECO:0007669"/>
    <property type="project" value="UniProtKB-SubCell"/>
</dbReference>
<feature type="binding site" description="covalent" evidence="9">
    <location>
        <position position="208"/>
    </location>
    <ligand>
        <name>heme c</name>
        <dbReference type="ChEBI" id="CHEBI:61717"/>
    </ligand>
</feature>
<dbReference type="Proteomes" id="UP000000491">
    <property type="component" value="Chromosome"/>
</dbReference>
<proteinExistence type="predicted"/>
<dbReference type="GO" id="GO:0009055">
    <property type="term" value="F:electron transfer activity"/>
    <property type="evidence" value="ECO:0007669"/>
    <property type="project" value="InterPro"/>
</dbReference>
<feature type="binding site" description="covalent" evidence="9">
    <location>
        <position position="83"/>
    </location>
    <ligand>
        <name>heme c</name>
        <dbReference type="ChEBI" id="CHEBI:61717"/>
    </ligand>
</feature>
<evidence type="ECO:0000256" key="9">
    <source>
        <dbReference type="PIRSR" id="PIRSR602326-1"/>
    </source>
</evidence>
<keyword evidence="8 10" id="KW-0472">Membrane</keyword>
<dbReference type="KEGG" id="zmp:Zymop_0315"/>
<dbReference type="InterPro" id="IPR009056">
    <property type="entry name" value="Cyt_c-like_dom"/>
</dbReference>
<keyword evidence="3 9" id="KW-0349">Heme</keyword>
<evidence type="ECO:0000256" key="2">
    <source>
        <dbReference type="ARBA" id="ARBA00016165"/>
    </source>
</evidence>
<comment type="cofactor">
    <cofactor evidence="9">
        <name>heme c</name>
        <dbReference type="ChEBI" id="CHEBI:61717"/>
    </cofactor>
    <text evidence="9">Binds 1 heme c group covalently per subunit.</text>
</comment>
<dbReference type="InterPro" id="IPR002326">
    <property type="entry name" value="Cyt_c1"/>
</dbReference>
<feature type="transmembrane region" description="Helical" evidence="10">
    <location>
        <begin position="253"/>
        <end position="276"/>
    </location>
</feature>
<evidence type="ECO:0000256" key="7">
    <source>
        <dbReference type="ARBA" id="ARBA00023004"/>
    </source>
</evidence>
<evidence type="ECO:0000256" key="5">
    <source>
        <dbReference type="ARBA" id="ARBA00022723"/>
    </source>
</evidence>
<reference evidence="12 13" key="1">
    <citation type="journal article" date="2011" name="J. Bacteriol.">
        <title>Genome sequence of the ethanol-producing Zymomonas mobilis subsp. pomaceae lectotype strain ATCC 29192.</title>
        <authorList>
            <person name="Kouvelis V.N."/>
            <person name="Davenport K.W."/>
            <person name="Brettin T.S."/>
            <person name="Bruce D."/>
            <person name="Detter C."/>
            <person name="Han C.S."/>
            <person name="Nolan M."/>
            <person name="Tapia R."/>
            <person name="Damoulaki A."/>
            <person name="Kyrpides N.C."/>
            <person name="Typas M.A."/>
            <person name="Pappas K.M."/>
        </authorList>
    </citation>
    <scope>NUCLEOTIDE SEQUENCE [LARGE SCALE GENOMIC DNA]</scope>
    <source>
        <strain evidence="13">ATCC 29192 / DSM 22645 / JCM 10191 / CCUG 17912 / NBRC 13757 / NCIMB 11200 / NRRL B-4491 / Barker I</strain>
    </source>
</reference>
<comment type="subcellular location">
    <subcellularLocation>
        <location evidence="1">Membrane</location>
    </subcellularLocation>
</comment>
<dbReference type="GO" id="GO:0046872">
    <property type="term" value="F:metal ion binding"/>
    <property type="evidence" value="ECO:0007669"/>
    <property type="project" value="UniProtKB-KW"/>
</dbReference>
<dbReference type="eggNOG" id="COG2857">
    <property type="taxonomic scope" value="Bacteria"/>
</dbReference>
<dbReference type="STRING" id="579138.Zymop_0315"/>
<evidence type="ECO:0000256" key="4">
    <source>
        <dbReference type="ARBA" id="ARBA00022692"/>
    </source>
</evidence>
<accession>F8EUK2</accession>
<dbReference type="AlphaFoldDB" id="F8EUK2"/>
<evidence type="ECO:0000256" key="8">
    <source>
        <dbReference type="ARBA" id="ARBA00023136"/>
    </source>
</evidence>
<dbReference type="PROSITE" id="PS51007">
    <property type="entry name" value="CYTC"/>
    <property type="match status" value="1"/>
</dbReference>
<feature type="binding site" description="covalent" evidence="9">
    <location>
        <position position="79"/>
    </location>
    <ligand>
        <name>heme c</name>
        <dbReference type="ChEBI" id="CHEBI:61717"/>
    </ligand>
</feature>